<sequence>MTRTTPELTPPSPNSHANQTGGRLATTYDLTCNRPHTRRIFSGIEFRSWNPPAPKTRPYHYATTVISEMEDMLEAVYR</sequence>
<dbReference type="EMBL" id="BGPR01008787">
    <property type="protein sequence ID" value="GBN36091.1"/>
    <property type="molecule type" value="Genomic_DNA"/>
</dbReference>
<gene>
    <name evidence="2" type="ORF">AVEN_178781_1</name>
</gene>
<evidence type="ECO:0000313" key="3">
    <source>
        <dbReference type="Proteomes" id="UP000499080"/>
    </source>
</evidence>
<evidence type="ECO:0000313" key="2">
    <source>
        <dbReference type="EMBL" id="GBN36091.1"/>
    </source>
</evidence>
<evidence type="ECO:0000256" key="1">
    <source>
        <dbReference type="SAM" id="MobiDB-lite"/>
    </source>
</evidence>
<feature type="region of interest" description="Disordered" evidence="1">
    <location>
        <begin position="1"/>
        <end position="27"/>
    </location>
</feature>
<keyword evidence="3" id="KW-1185">Reference proteome</keyword>
<dbReference type="Proteomes" id="UP000499080">
    <property type="component" value="Unassembled WGS sequence"/>
</dbReference>
<protein>
    <submittedName>
        <fullName evidence="2">Uncharacterized protein</fullName>
    </submittedName>
</protein>
<dbReference type="AlphaFoldDB" id="A0A4Y2NA09"/>
<proteinExistence type="predicted"/>
<comment type="caution">
    <text evidence="2">The sequence shown here is derived from an EMBL/GenBank/DDBJ whole genome shotgun (WGS) entry which is preliminary data.</text>
</comment>
<reference evidence="2 3" key="1">
    <citation type="journal article" date="2019" name="Sci. Rep.">
        <title>Orb-weaving spider Araneus ventricosus genome elucidates the spidroin gene catalogue.</title>
        <authorList>
            <person name="Kono N."/>
            <person name="Nakamura H."/>
            <person name="Ohtoshi R."/>
            <person name="Moran D.A.P."/>
            <person name="Shinohara A."/>
            <person name="Yoshida Y."/>
            <person name="Fujiwara M."/>
            <person name="Mori M."/>
            <person name="Tomita M."/>
            <person name="Arakawa K."/>
        </authorList>
    </citation>
    <scope>NUCLEOTIDE SEQUENCE [LARGE SCALE GENOMIC DNA]</scope>
</reference>
<name>A0A4Y2NA09_ARAVE</name>
<organism evidence="2 3">
    <name type="scientific">Araneus ventricosus</name>
    <name type="common">Orbweaver spider</name>
    <name type="synonym">Epeira ventricosa</name>
    <dbReference type="NCBI Taxonomy" id="182803"/>
    <lineage>
        <taxon>Eukaryota</taxon>
        <taxon>Metazoa</taxon>
        <taxon>Ecdysozoa</taxon>
        <taxon>Arthropoda</taxon>
        <taxon>Chelicerata</taxon>
        <taxon>Arachnida</taxon>
        <taxon>Araneae</taxon>
        <taxon>Araneomorphae</taxon>
        <taxon>Entelegynae</taxon>
        <taxon>Araneoidea</taxon>
        <taxon>Araneidae</taxon>
        <taxon>Araneus</taxon>
    </lineage>
</organism>
<accession>A0A4Y2NA09</accession>